<dbReference type="Gene3D" id="3.30.530.20">
    <property type="match status" value="1"/>
</dbReference>
<accession>F9ZXS6</accession>
<dbReference type="SUPFAM" id="SSF55961">
    <property type="entry name" value="Bet v1-like"/>
    <property type="match status" value="1"/>
</dbReference>
<dbReference type="STRING" id="857087.Metme_3877"/>
<dbReference type="KEGG" id="mmt:Metme_3877"/>
<dbReference type="HOGENOM" id="CLU_112936_1_0_6"/>
<reference evidence="2" key="3">
    <citation type="submission" date="2011-05" db="EMBL/GenBank/DDBJ databases">
        <title>Complete sequence of Methylomonas methanica MC09.</title>
        <authorList>
            <consortium name="US DOE Joint Genome Institute"/>
            <person name="Lucas S."/>
            <person name="Han J."/>
            <person name="Lapidus A."/>
            <person name="Cheng J.-F."/>
            <person name="Goodwin L."/>
            <person name="Pitluck S."/>
            <person name="Peters L."/>
            <person name="Mikhailova N."/>
            <person name="Teshima H."/>
            <person name="Han C."/>
            <person name="Tapia R."/>
            <person name="Land M."/>
            <person name="Hauser L."/>
            <person name="Kyrpides N."/>
            <person name="Ivanova N."/>
            <person name="Pagani I."/>
            <person name="Stein L."/>
            <person name="Woyke T."/>
        </authorList>
    </citation>
    <scope>NUCLEOTIDE SEQUENCE [LARGE SCALE GENOMIC DNA]</scope>
    <source>
        <strain evidence="2">MC09</strain>
    </source>
</reference>
<dbReference type="CDD" id="cd07820">
    <property type="entry name" value="SRPBCC_3"/>
    <property type="match status" value="1"/>
</dbReference>
<reference evidence="1 2" key="1">
    <citation type="journal article" date="2011" name="J. Bacteriol.">
        <title>Complete Genome Sequence of the Aerobic Marine Methanotroph Methylomonas methanica MC09.</title>
        <authorList>
            <person name="Boden R."/>
            <person name="Cunliffe M."/>
            <person name="Scanlan J."/>
            <person name="Moussard H."/>
            <person name="Kits K.D."/>
            <person name="Klotz M.G."/>
            <person name="Jetten M.S."/>
            <person name="Vuilleumier S."/>
            <person name="Han J."/>
            <person name="Peters L."/>
            <person name="Mikhailova N."/>
            <person name="Teshima H."/>
            <person name="Tapia R."/>
            <person name="Kyrpides N."/>
            <person name="Ivanova N."/>
            <person name="Pagani I."/>
            <person name="Cheng J.F."/>
            <person name="Goodwin L."/>
            <person name="Han C."/>
            <person name="Hauser L."/>
            <person name="Land M.L."/>
            <person name="Lapidus A."/>
            <person name="Lucas S."/>
            <person name="Pitluck S."/>
            <person name="Woyke T."/>
            <person name="Stein L."/>
            <person name="Murrell J.C."/>
        </authorList>
    </citation>
    <scope>NUCLEOTIDE SEQUENCE [LARGE SCALE GENOMIC DNA]</scope>
    <source>
        <strain evidence="1 2">MC09</strain>
    </source>
</reference>
<gene>
    <name evidence="1" type="ordered locus">Metme_3877</name>
</gene>
<organism evidence="1 2">
    <name type="scientific">Methylomonas methanica (strain DSM 25384 / MC09)</name>
    <dbReference type="NCBI Taxonomy" id="857087"/>
    <lineage>
        <taxon>Bacteria</taxon>
        <taxon>Pseudomonadati</taxon>
        <taxon>Pseudomonadota</taxon>
        <taxon>Gammaproteobacteria</taxon>
        <taxon>Methylococcales</taxon>
        <taxon>Methylococcaceae</taxon>
        <taxon>Methylomonas</taxon>
    </lineage>
</organism>
<dbReference type="Proteomes" id="UP000008888">
    <property type="component" value="Chromosome"/>
</dbReference>
<evidence type="ECO:0008006" key="3">
    <source>
        <dbReference type="Google" id="ProtNLM"/>
    </source>
</evidence>
<dbReference type="InterPro" id="IPR023393">
    <property type="entry name" value="START-like_dom_sf"/>
</dbReference>
<sequence>MHMNLYQLYRRQALTLTRQEAWDFFSSPHYLNQITPDFFNVEITSKVPEKIYTGLMLSYRMKAVFGWAMPWLSEISHCDEPHRFVYQQAVGPFKFWSHEVCLTEQPGYIVIEDIVFYAMPLGWFGRMMHSVLIRKKLQRIFDTRQAYLHAKWGLDV</sequence>
<proteinExistence type="predicted"/>
<evidence type="ECO:0000313" key="1">
    <source>
        <dbReference type="EMBL" id="AEG02231.1"/>
    </source>
</evidence>
<dbReference type="EMBL" id="CP002738">
    <property type="protein sequence ID" value="AEG02231.1"/>
    <property type="molecule type" value="Genomic_DNA"/>
</dbReference>
<keyword evidence="2" id="KW-1185">Reference proteome</keyword>
<name>F9ZXS6_METMM</name>
<protein>
    <recommendedName>
        <fullName evidence="3">Ligand-binding SRPBCC domain-containing protein</fullName>
    </recommendedName>
</protein>
<evidence type="ECO:0000313" key="2">
    <source>
        <dbReference type="Proteomes" id="UP000008888"/>
    </source>
</evidence>
<reference key="2">
    <citation type="submission" date="2011-05" db="EMBL/GenBank/DDBJ databases">
        <title>Complete genome sequence of the aerobic marine methanotroph Methylomonas methanica MC09.</title>
        <authorList>
            <person name="Boden R."/>
            <person name="Cunliffe M."/>
            <person name="Scanlan J."/>
            <person name="Moussard H."/>
            <person name="Kits K.D."/>
            <person name="Klotz M."/>
            <person name="Jetten M."/>
            <person name="Vuilleumier S."/>
            <person name="Han J."/>
            <person name="Peters L."/>
            <person name="Mikhailova N."/>
            <person name="Teshima H."/>
            <person name="Tapia R."/>
            <person name="Kyrpides N."/>
            <person name="Ivanova N."/>
            <person name="Pagani I."/>
            <person name="Cheng J.-F."/>
            <person name="Goodwin L."/>
            <person name="Han C."/>
            <person name="Hauser L."/>
            <person name="Land M."/>
            <person name="Lapidus A."/>
            <person name="Lucas S."/>
            <person name="Pitluck S."/>
            <person name="Woyke T."/>
            <person name="Stein L.Y."/>
            <person name="Murrell C."/>
        </authorList>
    </citation>
    <scope>NUCLEOTIDE SEQUENCE</scope>
    <source>
        <strain>MC09</strain>
    </source>
</reference>
<dbReference type="AlphaFoldDB" id="F9ZXS6"/>
<dbReference type="eggNOG" id="COG4276">
    <property type="taxonomic scope" value="Bacteria"/>
</dbReference>